<gene>
    <name evidence="2" type="ORF">F4Y42_04055</name>
</gene>
<feature type="domain" description="UGSC-like" evidence="1">
    <location>
        <begin position="7"/>
        <end position="97"/>
    </location>
</feature>
<dbReference type="AlphaFoldDB" id="A0A6B0YNF7"/>
<name>A0A6B0YNF7_9CHLR</name>
<evidence type="ECO:0000313" key="2">
    <source>
        <dbReference type="EMBL" id="MXY92604.1"/>
    </source>
</evidence>
<reference evidence="2" key="1">
    <citation type="submission" date="2019-09" db="EMBL/GenBank/DDBJ databases">
        <title>Characterisation of the sponge microbiome using genome-centric metagenomics.</title>
        <authorList>
            <person name="Engelberts J.P."/>
            <person name="Robbins S.J."/>
            <person name="De Goeij J.M."/>
            <person name="Aranda M."/>
            <person name="Bell S.C."/>
            <person name="Webster N.S."/>
        </authorList>
    </citation>
    <scope>NUCLEOTIDE SEQUENCE</scope>
    <source>
        <strain evidence="2">SB0664_bin_27</strain>
    </source>
</reference>
<protein>
    <recommendedName>
        <fullName evidence="1">UGSC-like domain-containing protein</fullName>
    </recommendedName>
</protein>
<comment type="caution">
    <text evidence="2">The sequence shown here is derived from an EMBL/GenBank/DDBJ whole genome shotgun (WGS) entry which is preliminary data.</text>
</comment>
<dbReference type="EMBL" id="VXRG01000037">
    <property type="protein sequence ID" value="MXY92604.1"/>
    <property type="molecule type" value="Genomic_DNA"/>
</dbReference>
<accession>A0A6B0YNF7</accession>
<evidence type="ECO:0000259" key="1">
    <source>
        <dbReference type="Pfam" id="PF24696"/>
    </source>
</evidence>
<dbReference type="Pfam" id="PF24696">
    <property type="entry name" value="UGSC"/>
    <property type="match status" value="1"/>
</dbReference>
<dbReference type="InterPro" id="IPR057767">
    <property type="entry name" value="UGSC-like_dom"/>
</dbReference>
<proteinExistence type="predicted"/>
<organism evidence="2">
    <name type="scientific">Caldilineaceae bacterium SB0664_bin_27</name>
    <dbReference type="NCBI Taxonomy" id="2605260"/>
    <lineage>
        <taxon>Bacteria</taxon>
        <taxon>Bacillati</taxon>
        <taxon>Chloroflexota</taxon>
        <taxon>Caldilineae</taxon>
        <taxon>Caldilineales</taxon>
        <taxon>Caldilineaceae</taxon>
    </lineage>
</organism>
<sequence>MGSQLKVHNPMGYPPQIDQKHLAPRVNDLAGKTVYLVDCRFDDGDILVEQMANWFSDNRPDINVEVRRKSGVYTERDESLYQEIQQKGAGAVMAVGH</sequence>